<proteinExistence type="predicted"/>
<gene>
    <name evidence="3" type="ORF">NM203_08770</name>
</gene>
<feature type="compositionally biased region" description="Low complexity" evidence="1">
    <location>
        <begin position="133"/>
        <end position="150"/>
    </location>
</feature>
<organism evidence="3 4">
    <name type="scientific">Mycolicibacterium arenosum</name>
    <dbReference type="NCBI Taxonomy" id="2952157"/>
    <lineage>
        <taxon>Bacteria</taxon>
        <taxon>Bacillati</taxon>
        <taxon>Actinomycetota</taxon>
        <taxon>Actinomycetes</taxon>
        <taxon>Mycobacteriales</taxon>
        <taxon>Mycobacteriaceae</taxon>
        <taxon>Mycolicibacterium</taxon>
    </lineage>
</organism>
<evidence type="ECO:0000256" key="2">
    <source>
        <dbReference type="SAM" id="SignalP"/>
    </source>
</evidence>
<feature type="region of interest" description="Disordered" evidence="1">
    <location>
        <begin position="126"/>
        <end position="164"/>
    </location>
</feature>
<dbReference type="RefSeq" id="WP_255059458.1">
    <property type="nucleotide sequence ID" value="NZ_JANDBD010000003.1"/>
</dbReference>
<evidence type="ECO:0000256" key="1">
    <source>
        <dbReference type="SAM" id="MobiDB-lite"/>
    </source>
</evidence>
<dbReference type="EMBL" id="JANDBD010000003">
    <property type="protein sequence ID" value="MCP9272276.1"/>
    <property type="molecule type" value="Genomic_DNA"/>
</dbReference>
<accession>A0ABT1LZE0</accession>
<keyword evidence="4" id="KW-1185">Reference proteome</keyword>
<evidence type="ECO:0000313" key="4">
    <source>
        <dbReference type="Proteomes" id="UP001651690"/>
    </source>
</evidence>
<comment type="caution">
    <text evidence="3">The sequence shown here is derived from an EMBL/GenBank/DDBJ whole genome shotgun (WGS) entry which is preliminary data.</text>
</comment>
<keyword evidence="2" id="KW-0732">Signal</keyword>
<feature type="signal peptide" evidence="2">
    <location>
        <begin position="1"/>
        <end position="29"/>
    </location>
</feature>
<feature type="chain" id="PRO_5046546411" description="Serine/threonine protein kinase" evidence="2">
    <location>
        <begin position="30"/>
        <end position="164"/>
    </location>
</feature>
<dbReference type="Proteomes" id="UP001651690">
    <property type="component" value="Unassembled WGS sequence"/>
</dbReference>
<evidence type="ECO:0008006" key="5">
    <source>
        <dbReference type="Google" id="ProtNLM"/>
    </source>
</evidence>
<protein>
    <recommendedName>
        <fullName evidence="5">Serine/threonine protein kinase</fullName>
    </recommendedName>
</protein>
<sequence length="164" mass="16644">MIRRSQVRNAATAAAVLALLAAGTQQALAAPAIDDQGFVDSWASCASPSTAVAFGSTATSRVAVCKSSDGQYQYRGVRVRDGAKLAVDAEPSGNNGFVAEGDGVSYTVTPSALLVSVGEKVIRDEPWQTYSGPEAPASAAPTAESSSEPSTPLPPPLPAEQGHG</sequence>
<reference evidence="3 4" key="1">
    <citation type="submission" date="2022-06" db="EMBL/GenBank/DDBJ databases">
        <title>Mycolicibacterium sp. CAU 1645 isolated from seawater.</title>
        <authorList>
            <person name="Kim W."/>
        </authorList>
    </citation>
    <scope>NUCLEOTIDE SEQUENCE [LARGE SCALE GENOMIC DNA]</scope>
    <source>
        <strain evidence="3 4">CAU 1645</strain>
    </source>
</reference>
<evidence type="ECO:0000313" key="3">
    <source>
        <dbReference type="EMBL" id="MCP9272276.1"/>
    </source>
</evidence>
<name>A0ABT1LZE0_9MYCO</name>